<dbReference type="Proteomes" id="UP000481033">
    <property type="component" value="Unassembled WGS sequence"/>
</dbReference>
<reference evidence="1 2" key="1">
    <citation type="journal article" date="2020" name="Microb. Ecol.">
        <title>Ecogenomics of the Marine Benthic Filamentous Cyanobacterium Adonisia.</title>
        <authorList>
            <person name="Walter J.M."/>
            <person name="Coutinho F.H."/>
            <person name="Leomil L."/>
            <person name="Hargreaves P.I."/>
            <person name="Campeao M.E."/>
            <person name="Vieira V.V."/>
            <person name="Silva B.S."/>
            <person name="Fistarol G.O."/>
            <person name="Salomon P.S."/>
            <person name="Sawabe T."/>
            <person name="Mino S."/>
            <person name="Hosokawa M."/>
            <person name="Miyashita H."/>
            <person name="Maruyama F."/>
            <person name="van Verk M.C."/>
            <person name="Dutilh B.E."/>
            <person name="Thompson C.C."/>
            <person name="Thompson F.L."/>
        </authorList>
    </citation>
    <scope>NUCLEOTIDE SEQUENCE [LARGE SCALE GENOMIC DNA]</scope>
    <source>
        <strain evidence="1 2">CCMR0081</strain>
    </source>
</reference>
<dbReference type="AlphaFoldDB" id="A0A6M0RGY6"/>
<dbReference type="EMBL" id="QXHD01000004">
    <property type="protein sequence ID" value="NEZ55170.1"/>
    <property type="molecule type" value="Genomic_DNA"/>
</dbReference>
<evidence type="ECO:0000313" key="2">
    <source>
        <dbReference type="Proteomes" id="UP000481033"/>
    </source>
</evidence>
<protein>
    <submittedName>
        <fullName evidence="1">Uncharacterized protein</fullName>
    </submittedName>
</protein>
<keyword evidence="2" id="KW-1185">Reference proteome</keyword>
<gene>
    <name evidence="1" type="ORF">DXZ20_05650</name>
</gene>
<comment type="caution">
    <text evidence="1">The sequence shown here is derived from an EMBL/GenBank/DDBJ whole genome shotgun (WGS) entry which is preliminary data.</text>
</comment>
<name>A0A6M0RGY6_9CYAN</name>
<dbReference type="RefSeq" id="WP_163696930.1">
    <property type="nucleotide sequence ID" value="NZ_QXHD01000004.1"/>
</dbReference>
<organism evidence="1 2">
    <name type="scientific">Adonisia turfae CCMR0081</name>
    <dbReference type="NCBI Taxonomy" id="2292702"/>
    <lineage>
        <taxon>Bacteria</taxon>
        <taxon>Bacillati</taxon>
        <taxon>Cyanobacteriota</taxon>
        <taxon>Adonisia</taxon>
        <taxon>Adonisia turfae</taxon>
    </lineage>
</organism>
<proteinExistence type="predicted"/>
<sequence>MWRQWRKVNNYVHSVQTYQDMSPDLTIRNQVNQSLRQHRTPLSSEDWCNECHRVTQSAPTTLRFIYRTLEKYSGIEFSRVRPQDHLVEDLQFPMVCWFDWSTSFCDEVIQHFDIDISDCFDETRCDTLADLIMFLDACLASQSSPAN</sequence>
<evidence type="ECO:0000313" key="1">
    <source>
        <dbReference type="EMBL" id="NEZ55170.1"/>
    </source>
</evidence>
<accession>A0A6M0RGY6</accession>